<protein>
    <submittedName>
        <fullName evidence="1">Uncharacterized protein</fullName>
    </submittedName>
</protein>
<organism evidence="1 2">
    <name type="scientific">Brassica cretica</name>
    <name type="common">Mustard</name>
    <dbReference type="NCBI Taxonomy" id="69181"/>
    <lineage>
        <taxon>Eukaryota</taxon>
        <taxon>Viridiplantae</taxon>
        <taxon>Streptophyta</taxon>
        <taxon>Embryophyta</taxon>
        <taxon>Tracheophyta</taxon>
        <taxon>Spermatophyta</taxon>
        <taxon>Magnoliopsida</taxon>
        <taxon>eudicotyledons</taxon>
        <taxon>Gunneridae</taxon>
        <taxon>Pentapetalae</taxon>
        <taxon>rosids</taxon>
        <taxon>malvids</taxon>
        <taxon>Brassicales</taxon>
        <taxon>Brassicaceae</taxon>
        <taxon>Brassiceae</taxon>
        <taxon>Brassica</taxon>
    </lineage>
</organism>
<gene>
    <name evidence="1" type="ORF">F2Q68_00046135</name>
</gene>
<dbReference type="AlphaFoldDB" id="A0A8S9LKE7"/>
<accession>A0A8S9LKE7</accession>
<dbReference type="EMBL" id="QGKW02000276">
    <property type="protein sequence ID" value="KAF2607984.1"/>
    <property type="molecule type" value="Genomic_DNA"/>
</dbReference>
<comment type="caution">
    <text evidence="1">The sequence shown here is derived from an EMBL/GenBank/DDBJ whole genome shotgun (WGS) entry which is preliminary data.</text>
</comment>
<reference evidence="1" key="1">
    <citation type="submission" date="2019-12" db="EMBL/GenBank/DDBJ databases">
        <title>Genome sequencing and annotation of Brassica cretica.</title>
        <authorList>
            <person name="Studholme D.J."/>
            <person name="Sarris P.F."/>
        </authorList>
    </citation>
    <scope>NUCLEOTIDE SEQUENCE</scope>
    <source>
        <strain evidence="1">PFS-001/15</strain>
        <tissue evidence="1">Leaf</tissue>
    </source>
</reference>
<proteinExistence type="predicted"/>
<evidence type="ECO:0000313" key="2">
    <source>
        <dbReference type="Proteomes" id="UP000712281"/>
    </source>
</evidence>
<name>A0A8S9LKE7_BRACR</name>
<dbReference type="Proteomes" id="UP000712281">
    <property type="component" value="Unassembled WGS sequence"/>
</dbReference>
<sequence>MVADQGDDYTHHLLISQLPLHEAMIQHDGYSGCCRTSECKADCEATKDANQENLQAPQNFPLAPFSIKVWLLIDKMFSLLMIDAS</sequence>
<evidence type="ECO:0000313" key="1">
    <source>
        <dbReference type="EMBL" id="KAF2607984.1"/>
    </source>
</evidence>